<evidence type="ECO:0000313" key="1">
    <source>
        <dbReference type="EMBL" id="KXH69402.1"/>
    </source>
</evidence>
<comment type="caution">
    <text evidence="1">The sequence shown here is derived from an EMBL/GenBank/DDBJ whole genome shotgun (WGS) entry which is preliminary data.</text>
</comment>
<name>A0A135V9V9_9PEZI</name>
<proteinExistence type="predicted"/>
<dbReference type="OrthoDB" id="4847341at2759"/>
<gene>
    <name evidence="1" type="ORF">CSAL01_01881</name>
</gene>
<keyword evidence="2" id="KW-1185">Reference proteome</keyword>
<sequence length="300" mass="34576">MPPSISDWNFLTNAVKLRLPWFTFTSFNEPIWENSNMTAHKIVYRGYDIQRALQNLVFSHLPNLSTLHFAVRVLEGRPLSGYEAYLAQTESCCDFDWYTQEHLHQVENFFIYGEDTQLPFRFYDMELYKLCLPPTLTHLSARNCELVLRDNEGSMGDGSFFPPTWSTKKISLVNCTMTSDVLSQLTYDVIPLEEFEYVVDSKIEDKTNLVTAAETISRLKSYSAFLVDLRLRFRLSDGKPIRDDEESYKPSDFCDFKNLKTLVVHLVDFGFHDNPGATVPGVSTMDFPKSIENITVHEIA</sequence>
<reference evidence="1 2" key="1">
    <citation type="submission" date="2014-02" db="EMBL/GenBank/DDBJ databases">
        <title>The genome sequence of Colletotrichum salicis CBS 607.94.</title>
        <authorList>
            <person name="Baroncelli R."/>
            <person name="Thon M.R."/>
        </authorList>
    </citation>
    <scope>NUCLEOTIDE SEQUENCE [LARGE SCALE GENOMIC DNA]</scope>
    <source>
        <strain evidence="1 2">CBS 607.94</strain>
    </source>
</reference>
<protein>
    <submittedName>
        <fullName evidence="1">Uncharacterized protein</fullName>
    </submittedName>
</protein>
<organism evidence="1 2">
    <name type="scientific">Colletotrichum salicis</name>
    <dbReference type="NCBI Taxonomy" id="1209931"/>
    <lineage>
        <taxon>Eukaryota</taxon>
        <taxon>Fungi</taxon>
        <taxon>Dikarya</taxon>
        <taxon>Ascomycota</taxon>
        <taxon>Pezizomycotina</taxon>
        <taxon>Sordariomycetes</taxon>
        <taxon>Hypocreomycetidae</taxon>
        <taxon>Glomerellales</taxon>
        <taxon>Glomerellaceae</taxon>
        <taxon>Colletotrichum</taxon>
        <taxon>Colletotrichum acutatum species complex</taxon>
    </lineage>
</organism>
<dbReference type="Proteomes" id="UP000070121">
    <property type="component" value="Unassembled WGS sequence"/>
</dbReference>
<dbReference type="EMBL" id="JFFI01000091">
    <property type="protein sequence ID" value="KXH69402.1"/>
    <property type="molecule type" value="Genomic_DNA"/>
</dbReference>
<dbReference type="AlphaFoldDB" id="A0A135V9V9"/>
<evidence type="ECO:0000313" key="2">
    <source>
        <dbReference type="Proteomes" id="UP000070121"/>
    </source>
</evidence>
<accession>A0A135V9V9</accession>